<dbReference type="Gene3D" id="4.10.860.10">
    <property type="entry name" value="UVR domain"/>
    <property type="match status" value="1"/>
</dbReference>
<keyword evidence="6 13" id="KW-0228">DNA excision</keyword>
<dbReference type="InterPro" id="IPR027417">
    <property type="entry name" value="P-loop_NTPase"/>
</dbReference>
<dbReference type="GO" id="GO:0005737">
    <property type="term" value="C:cytoplasm"/>
    <property type="evidence" value="ECO:0007669"/>
    <property type="project" value="UniProtKB-SubCell"/>
</dbReference>
<dbReference type="EMBL" id="FWWZ01000001">
    <property type="protein sequence ID" value="SMC08374.1"/>
    <property type="molecule type" value="Genomic_DNA"/>
</dbReference>
<evidence type="ECO:0000256" key="14">
    <source>
        <dbReference type="RuleBase" id="RU003587"/>
    </source>
</evidence>
<dbReference type="SUPFAM" id="SSF46600">
    <property type="entry name" value="C-terminal UvrC-binding domain of UvrB"/>
    <property type="match status" value="1"/>
</dbReference>
<evidence type="ECO:0000256" key="4">
    <source>
        <dbReference type="ARBA" id="ARBA00022741"/>
    </source>
</evidence>
<keyword evidence="5 13" id="KW-0227">DNA damage</keyword>
<comment type="domain">
    <text evidence="13">The beta-hairpin motif is involved in DNA binding.</text>
</comment>
<dbReference type="InterPro" id="IPR024759">
    <property type="entry name" value="UvrB_YAD/RRR_dom"/>
</dbReference>
<feature type="domain" description="UVR" evidence="15">
    <location>
        <begin position="641"/>
        <end position="676"/>
    </location>
</feature>
<dbReference type="InterPro" id="IPR004807">
    <property type="entry name" value="UvrB"/>
</dbReference>
<dbReference type="GO" id="GO:0016887">
    <property type="term" value="F:ATP hydrolysis activity"/>
    <property type="evidence" value="ECO:0007669"/>
    <property type="project" value="InterPro"/>
</dbReference>
<dbReference type="InterPro" id="IPR036876">
    <property type="entry name" value="UVR_dom_sf"/>
</dbReference>
<dbReference type="InterPro" id="IPR041471">
    <property type="entry name" value="UvrB_inter"/>
</dbReference>
<dbReference type="RefSeq" id="WP_084274661.1">
    <property type="nucleotide sequence ID" value="NZ_AP026671.1"/>
</dbReference>
<keyword evidence="3 13" id="KW-0963">Cytoplasm</keyword>
<comment type="subcellular location">
    <subcellularLocation>
        <location evidence="1 13 14">Cytoplasm</location>
    </subcellularLocation>
</comment>
<comment type="function">
    <text evidence="13">The UvrABC repair system catalyzes the recognition and processing of DNA lesions. A damage recognition complex composed of 2 UvrA and 2 UvrB subunits scans DNA for abnormalities. Upon binding of the UvrA(2)B(2) complex to a putative damaged site, the DNA wraps around one UvrB monomer. DNA wrap is dependent on ATP binding by UvrB and probably causes local melting of the DNA helix, facilitating insertion of UvrB beta-hairpin between the DNA strands. Then UvrB probes one DNA strand for the presence of a lesion. If a lesion is found the UvrA subunits dissociate and the UvrB-DNA preincision complex is formed. This complex is subsequently bound by UvrC and the second UvrB is released. If no lesion is found, the DNA wraps around the other UvrB subunit that will check the other stand for damage.</text>
</comment>
<keyword evidence="19" id="KW-1185">Reference proteome</keyword>
<feature type="short sequence motif" description="Beta-hairpin" evidence="13">
    <location>
        <begin position="91"/>
        <end position="114"/>
    </location>
</feature>
<feature type="domain" description="Helicase C-terminal" evidence="17">
    <location>
        <begin position="432"/>
        <end position="589"/>
    </location>
</feature>
<protein>
    <recommendedName>
        <fullName evidence="12 13">UvrABC system protein B</fullName>
        <shortName evidence="13">Protein UvrB</shortName>
    </recommendedName>
    <alternativeName>
        <fullName evidence="13">Excinuclease ABC subunit B</fullName>
    </alternativeName>
</protein>
<gene>
    <name evidence="13" type="primary">uvrB</name>
    <name evidence="18" type="ORF">SAMN05660197_0123</name>
</gene>
<comment type="subunit">
    <text evidence="11 13 14">Forms a heterotetramer with UvrA during the search for lesions. Interacts with UvrC in an incision complex.</text>
</comment>
<keyword evidence="9 13" id="KW-0234">DNA repair</keyword>
<dbReference type="PANTHER" id="PTHR24029">
    <property type="entry name" value="UVRABC SYSTEM PROTEIN B"/>
    <property type="match status" value="1"/>
</dbReference>
<evidence type="ECO:0000256" key="7">
    <source>
        <dbReference type="ARBA" id="ARBA00022840"/>
    </source>
</evidence>
<dbReference type="Pfam" id="PF12344">
    <property type="entry name" value="UvrB"/>
    <property type="match status" value="1"/>
</dbReference>
<reference evidence="19" key="1">
    <citation type="submission" date="2017-04" db="EMBL/GenBank/DDBJ databases">
        <authorList>
            <person name="Varghese N."/>
            <person name="Submissions S."/>
        </authorList>
    </citation>
    <scope>NUCLEOTIDE SEQUENCE [LARGE SCALE GENOMIC DNA]</scope>
    <source>
        <strain evidence="19">DSM 16512</strain>
    </source>
</reference>
<dbReference type="HAMAP" id="MF_00204">
    <property type="entry name" value="UvrB"/>
    <property type="match status" value="1"/>
</dbReference>
<evidence type="ECO:0000256" key="12">
    <source>
        <dbReference type="ARBA" id="ARBA00029504"/>
    </source>
</evidence>
<dbReference type="NCBIfam" id="TIGR00631">
    <property type="entry name" value="uvrb"/>
    <property type="match status" value="1"/>
</dbReference>
<feature type="binding site" evidence="13">
    <location>
        <begin position="38"/>
        <end position="45"/>
    </location>
    <ligand>
        <name>ATP</name>
        <dbReference type="ChEBI" id="CHEBI:30616"/>
    </ligand>
</feature>
<evidence type="ECO:0000313" key="19">
    <source>
        <dbReference type="Proteomes" id="UP000192602"/>
    </source>
</evidence>
<dbReference type="SUPFAM" id="SSF52540">
    <property type="entry name" value="P-loop containing nucleoside triphosphate hydrolases"/>
    <property type="match status" value="2"/>
</dbReference>
<dbReference type="NCBIfam" id="NF003673">
    <property type="entry name" value="PRK05298.1"/>
    <property type="match status" value="1"/>
</dbReference>
<dbReference type="Gene3D" id="3.40.50.300">
    <property type="entry name" value="P-loop containing nucleotide triphosphate hydrolases"/>
    <property type="match status" value="3"/>
</dbReference>
<dbReference type="InterPro" id="IPR001650">
    <property type="entry name" value="Helicase_C-like"/>
</dbReference>
<dbReference type="InterPro" id="IPR006935">
    <property type="entry name" value="Helicase/UvrB_N"/>
</dbReference>
<evidence type="ECO:0000259" key="16">
    <source>
        <dbReference type="PROSITE" id="PS51192"/>
    </source>
</evidence>
<dbReference type="GO" id="GO:0009381">
    <property type="term" value="F:excinuclease ABC activity"/>
    <property type="evidence" value="ECO:0007669"/>
    <property type="project" value="UniProtKB-UniRule"/>
</dbReference>
<feature type="domain" description="Helicase ATP-binding" evidence="16">
    <location>
        <begin position="25"/>
        <end position="158"/>
    </location>
</feature>
<dbReference type="Pfam" id="PF00271">
    <property type="entry name" value="Helicase_C"/>
    <property type="match status" value="1"/>
</dbReference>
<dbReference type="GO" id="GO:0003677">
    <property type="term" value="F:DNA binding"/>
    <property type="evidence" value="ECO:0007669"/>
    <property type="project" value="UniProtKB-UniRule"/>
</dbReference>
<organism evidence="18 19">
    <name type="scientific">Nitratiruptor tergarcus DSM 16512</name>
    <dbReference type="NCBI Taxonomy" id="1069081"/>
    <lineage>
        <taxon>Bacteria</taxon>
        <taxon>Pseudomonadati</taxon>
        <taxon>Campylobacterota</taxon>
        <taxon>Epsilonproteobacteria</taxon>
        <taxon>Nautiliales</taxon>
        <taxon>Nitratiruptoraceae</taxon>
        <taxon>Nitratiruptor</taxon>
    </lineage>
</organism>
<dbReference type="CDD" id="cd18790">
    <property type="entry name" value="SF2_C_UvrB"/>
    <property type="match status" value="1"/>
</dbReference>
<evidence type="ECO:0000256" key="2">
    <source>
        <dbReference type="ARBA" id="ARBA00008533"/>
    </source>
</evidence>
<keyword evidence="8 13" id="KW-0267">Excision nuclease</keyword>
<evidence type="ECO:0000256" key="5">
    <source>
        <dbReference type="ARBA" id="ARBA00022763"/>
    </source>
</evidence>
<sequence>MAKFKMVTDFSPAGDQPKAIEKLTLSIKEGNRYQTLLGVTGSGKTYTMAKIIENLQIPTLIMTHNKTLAAQLYSEFKGFFPKNHVEYFISYYDYYQPEAYLPRQDLFIEKDSSINDELERLRLSATASLLEYEDVIVVASVSANYGLGNPHEYRKMVFKFEVGNEIGQRELLLRLLEMGYKRNDKFFDRGDFRVSGDVIDVYPAYFEEEAVRIEFFGDEIESIYIFDPLTNKKLADRDSFTLYSASQFIVGQNRLTEAIKSIEKELEERLDYFYKENKLVEYQRLKQRTEFDLEMLETTGTCKGIENYSRHLTGKKPGETPYSLLDYFEAMGKPYLIIVDESHVSLPQFRGMYAGDRSRKEVLVEYGFRLPSALDNRPLKFEEFINKAPHYLFVSATPGELELELSSVVAEQIIRPTGLLDPLIALAPSSRQVEILHDEAKKEIEKGNRVLVTTLTKKMAEDLTKYYADLGLKVRYMHSEIDAIERNQLIRGLRRGEFDILVGINLLREGLDLPEVSLVAVLDADKEGFLRSETSLIQTMGRAARNASGRVIMFADKIEEYQELQNSEDLEQVKEKITGSMYRAIKTTLERRKKQEAYNKAHGITPKTVKRRLDENLKSEDLDKLYERKKKMEKIPPSEKEKIIKELRKAMHEAAQKLEFEEAARLRDEIEKIKAL</sequence>
<dbReference type="AlphaFoldDB" id="A0A1W1WPY5"/>
<evidence type="ECO:0000256" key="3">
    <source>
        <dbReference type="ARBA" id="ARBA00022490"/>
    </source>
</evidence>
<dbReference type="GO" id="GO:0009432">
    <property type="term" value="P:SOS response"/>
    <property type="evidence" value="ECO:0007669"/>
    <property type="project" value="UniProtKB-UniRule"/>
</dbReference>
<dbReference type="PROSITE" id="PS51194">
    <property type="entry name" value="HELICASE_CTER"/>
    <property type="match status" value="1"/>
</dbReference>
<dbReference type="Pfam" id="PF04851">
    <property type="entry name" value="ResIII"/>
    <property type="match status" value="1"/>
</dbReference>
<dbReference type="Proteomes" id="UP000192602">
    <property type="component" value="Unassembled WGS sequence"/>
</dbReference>
<evidence type="ECO:0000256" key="11">
    <source>
        <dbReference type="ARBA" id="ARBA00026033"/>
    </source>
</evidence>
<dbReference type="SMART" id="SM00487">
    <property type="entry name" value="DEXDc"/>
    <property type="match status" value="1"/>
</dbReference>
<dbReference type="Pfam" id="PF17757">
    <property type="entry name" value="UvrB_inter"/>
    <property type="match status" value="1"/>
</dbReference>
<name>A0A1W1WPY5_9BACT</name>
<evidence type="ECO:0000256" key="10">
    <source>
        <dbReference type="ARBA" id="ARBA00023236"/>
    </source>
</evidence>
<evidence type="ECO:0000256" key="13">
    <source>
        <dbReference type="HAMAP-Rule" id="MF_00204"/>
    </source>
</evidence>
<dbReference type="PROSITE" id="PS51192">
    <property type="entry name" value="HELICASE_ATP_BIND_1"/>
    <property type="match status" value="1"/>
</dbReference>
<dbReference type="GO" id="GO:0009380">
    <property type="term" value="C:excinuclease repair complex"/>
    <property type="evidence" value="ECO:0007669"/>
    <property type="project" value="InterPro"/>
</dbReference>
<evidence type="ECO:0000259" key="17">
    <source>
        <dbReference type="PROSITE" id="PS51194"/>
    </source>
</evidence>
<evidence type="ECO:0000313" key="18">
    <source>
        <dbReference type="EMBL" id="SMC08374.1"/>
    </source>
</evidence>
<dbReference type="STRING" id="1069081.SAMN05660197_0123"/>
<dbReference type="Pfam" id="PF02151">
    <property type="entry name" value="UVR"/>
    <property type="match status" value="1"/>
</dbReference>
<dbReference type="GO" id="GO:0005524">
    <property type="term" value="F:ATP binding"/>
    <property type="evidence" value="ECO:0007669"/>
    <property type="project" value="UniProtKB-UniRule"/>
</dbReference>
<keyword evidence="4 13" id="KW-0547">Nucleotide-binding</keyword>
<evidence type="ECO:0000256" key="1">
    <source>
        <dbReference type="ARBA" id="ARBA00004496"/>
    </source>
</evidence>
<evidence type="ECO:0000256" key="6">
    <source>
        <dbReference type="ARBA" id="ARBA00022769"/>
    </source>
</evidence>
<dbReference type="OrthoDB" id="9806651at2"/>
<proteinExistence type="inferred from homology"/>
<dbReference type="PANTHER" id="PTHR24029:SF0">
    <property type="entry name" value="UVRABC SYSTEM PROTEIN B"/>
    <property type="match status" value="1"/>
</dbReference>
<evidence type="ECO:0000259" key="15">
    <source>
        <dbReference type="PROSITE" id="PS50151"/>
    </source>
</evidence>
<dbReference type="PROSITE" id="PS50151">
    <property type="entry name" value="UVR"/>
    <property type="match status" value="1"/>
</dbReference>
<dbReference type="InterPro" id="IPR001943">
    <property type="entry name" value="UVR_dom"/>
</dbReference>
<accession>A0A1W1WPY5</accession>
<comment type="similarity">
    <text evidence="2 13 14">Belongs to the UvrB family.</text>
</comment>
<dbReference type="GO" id="GO:0006289">
    <property type="term" value="P:nucleotide-excision repair"/>
    <property type="evidence" value="ECO:0007669"/>
    <property type="project" value="UniProtKB-UniRule"/>
</dbReference>
<dbReference type="CDD" id="cd17916">
    <property type="entry name" value="DEXHc_UvrB"/>
    <property type="match status" value="1"/>
</dbReference>
<dbReference type="InterPro" id="IPR014001">
    <property type="entry name" value="Helicase_ATP-bd"/>
</dbReference>
<dbReference type="SMART" id="SM00490">
    <property type="entry name" value="HELICc"/>
    <property type="match status" value="1"/>
</dbReference>
<keyword evidence="7 13" id="KW-0067">ATP-binding</keyword>
<keyword evidence="10 13" id="KW-0742">SOS response</keyword>
<evidence type="ECO:0000256" key="9">
    <source>
        <dbReference type="ARBA" id="ARBA00023204"/>
    </source>
</evidence>
<evidence type="ECO:0000256" key="8">
    <source>
        <dbReference type="ARBA" id="ARBA00022881"/>
    </source>
</evidence>